<feature type="transmembrane region" description="Helical" evidence="8">
    <location>
        <begin position="167"/>
        <end position="189"/>
    </location>
</feature>
<accession>A0A7J7NKX4</accession>
<comment type="subcellular location">
    <subcellularLocation>
        <location evidence="1">Membrane</location>
        <topology evidence="1">Multi-pass membrane protein</topology>
    </subcellularLocation>
</comment>
<proteinExistence type="inferred from homology"/>
<keyword evidence="6 8" id="KW-1133">Transmembrane helix</keyword>
<name>A0A7J7NKX4_9MAGN</name>
<keyword evidence="5" id="KW-0677">Repeat</keyword>
<evidence type="ECO:0000256" key="2">
    <source>
        <dbReference type="ARBA" id="ARBA00006375"/>
    </source>
</evidence>
<keyword evidence="4 8" id="KW-0812">Transmembrane</keyword>
<dbReference type="Pfam" id="PF00153">
    <property type="entry name" value="Mito_carr"/>
    <property type="match status" value="1"/>
</dbReference>
<keyword evidence="3" id="KW-0813">Transport</keyword>
<reference evidence="9 10" key="1">
    <citation type="journal article" date="2020" name="IScience">
        <title>Genome Sequencing of the Endangered Kingdonia uniflora (Circaeasteraceae, Ranunculales) Reveals Potential Mechanisms of Evolutionary Specialization.</title>
        <authorList>
            <person name="Sun Y."/>
            <person name="Deng T."/>
            <person name="Zhang A."/>
            <person name="Moore M.J."/>
            <person name="Landis J.B."/>
            <person name="Lin N."/>
            <person name="Zhang H."/>
            <person name="Zhang X."/>
            <person name="Huang J."/>
            <person name="Zhang X."/>
            <person name="Sun H."/>
            <person name="Wang H."/>
        </authorList>
    </citation>
    <scope>NUCLEOTIDE SEQUENCE [LARGE SCALE GENOMIC DNA]</scope>
    <source>
        <strain evidence="9">TB1705</strain>
        <tissue evidence="9">Leaf</tissue>
    </source>
</reference>
<dbReference type="EMBL" id="JACGCM010000723">
    <property type="protein sequence ID" value="KAF6167602.1"/>
    <property type="molecule type" value="Genomic_DNA"/>
</dbReference>
<evidence type="ECO:0000256" key="3">
    <source>
        <dbReference type="ARBA" id="ARBA00022448"/>
    </source>
</evidence>
<dbReference type="Gene3D" id="1.50.40.10">
    <property type="entry name" value="Mitochondrial carrier domain"/>
    <property type="match status" value="1"/>
</dbReference>
<comment type="caution">
    <text evidence="9">The sequence shown here is derived from an EMBL/GenBank/DDBJ whole genome shotgun (WGS) entry which is preliminary data.</text>
</comment>
<evidence type="ECO:0000313" key="10">
    <source>
        <dbReference type="Proteomes" id="UP000541444"/>
    </source>
</evidence>
<evidence type="ECO:0000256" key="4">
    <source>
        <dbReference type="ARBA" id="ARBA00022692"/>
    </source>
</evidence>
<sequence length="191" mass="21502">MIFIQGMFLPFTVSMEYERNVKAPWQHSLGHLPNFTNFPSSNQPSEISKIMMKPLNILSKLLCGGLAGSTATLFITPFDVVKTRLQTEGANTKMGYVCQEFKVDPTLFSTVLNLPSLTGKPHLYPFHDPNSILDADLRSRMFSSWLVILFSRISSARFAIFDMFMFFLCISLSTFTQGLDILILCHAIVCS</sequence>
<evidence type="ECO:0008006" key="11">
    <source>
        <dbReference type="Google" id="ProtNLM"/>
    </source>
</evidence>
<gene>
    <name evidence="9" type="ORF">GIB67_031185</name>
</gene>
<evidence type="ECO:0000256" key="7">
    <source>
        <dbReference type="ARBA" id="ARBA00023136"/>
    </source>
</evidence>
<organism evidence="9 10">
    <name type="scientific">Kingdonia uniflora</name>
    <dbReference type="NCBI Taxonomy" id="39325"/>
    <lineage>
        <taxon>Eukaryota</taxon>
        <taxon>Viridiplantae</taxon>
        <taxon>Streptophyta</taxon>
        <taxon>Embryophyta</taxon>
        <taxon>Tracheophyta</taxon>
        <taxon>Spermatophyta</taxon>
        <taxon>Magnoliopsida</taxon>
        <taxon>Ranunculales</taxon>
        <taxon>Circaeasteraceae</taxon>
        <taxon>Kingdonia</taxon>
    </lineage>
</organism>
<evidence type="ECO:0000256" key="8">
    <source>
        <dbReference type="SAM" id="Phobius"/>
    </source>
</evidence>
<evidence type="ECO:0000256" key="1">
    <source>
        <dbReference type="ARBA" id="ARBA00004141"/>
    </source>
</evidence>
<dbReference type="Proteomes" id="UP000541444">
    <property type="component" value="Unassembled WGS sequence"/>
</dbReference>
<dbReference type="PANTHER" id="PTHR45667">
    <property type="entry name" value="S-ADENOSYLMETHIONINE MITOCHONDRIAL CARRIER PROTEIN"/>
    <property type="match status" value="1"/>
</dbReference>
<protein>
    <recommendedName>
        <fullName evidence="11">Mitochondrial carrier protein</fullName>
    </recommendedName>
</protein>
<dbReference type="SUPFAM" id="SSF103506">
    <property type="entry name" value="Mitochondrial carrier"/>
    <property type="match status" value="1"/>
</dbReference>
<comment type="similarity">
    <text evidence="2">Belongs to the mitochondrial carrier (TC 2.A.29) family.</text>
</comment>
<evidence type="ECO:0000313" key="9">
    <source>
        <dbReference type="EMBL" id="KAF6167602.1"/>
    </source>
</evidence>
<dbReference type="GO" id="GO:0016020">
    <property type="term" value="C:membrane"/>
    <property type="evidence" value="ECO:0007669"/>
    <property type="project" value="UniProtKB-SubCell"/>
</dbReference>
<keyword evidence="7 8" id="KW-0472">Membrane</keyword>
<dbReference type="InterPro" id="IPR023395">
    <property type="entry name" value="MCP_dom_sf"/>
</dbReference>
<dbReference type="OrthoDB" id="10253709at2759"/>
<dbReference type="InterPro" id="IPR018108">
    <property type="entry name" value="MCP_transmembrane"/>
</dbReference>
<evidence type="ECO:0000256" key="5">
    <source>
        <dbReference type="ARBA" id="ARBA00022737"/>
    </source>
</evidence>
<evidence type="ECO:0000256" key="6">
    <source>
        <dbReference type="ARBA" id="ARBA00022989"/>
    </source>
</evidence>
<dbReference type="AlphaFoldDB" id="A0A7J7NKX4"/>
<keyword evidence="10" id="KW-1185">Reference proteome</keyword>